<feature type="transmembrane region" description="Helical" evidence="2">
    <location>
        <begin position="200"/>
        <end position="222"/>
    </location>
</feature>
<dbReference type="InterPro" id="IPR045339">
    <property type="entry name" value="DUF6534"/>
</dbReference>
<feature type="transmembrane region" description="Helical" evidence="2">
    <location>
        <begin position="12"/>
        <end position="35"/>
    </location>
</feature>
<proteinExistence type="predicted"/>
<feature type="transmembrane region" description="Helical" evidence="2">
    <location>
        <begin position="47"/>
        <end position="71"/>
    </location>
</feature>
<keyword evidence="2" id="KW-0812">Transmembrane</keyword>
<dbReference type="Pfam" id="PF20152">
    <property type="entry name" value="DUF6534"/>
    <property type="match status" value="1"/>
</dbReference>
<comment type="caution">
    <text evidence="4">The sequence shown here is derived from an EMBL/GenBank/DDBJ whole genome shotgun (WGS) entry which is preliminary data.</text>
</comment>
<evidence type="ECO:0000256" key="2">
    <source>
        <dbReference type="SAM" id="Phobius"/>
    </source>
</evidence>
<feature type="region of interest" description="Disordered" evidence="1">
    <location>
        <begin position="292"/>
        <end position="322"/>
    </location>
</feature>
<dbReference type="PANTHER" id="PTHR40465">
    <property type="entry name" value="CHROMOSOME 1, WHOLE GENOME SHOTGUN SEQUENCE"/>
    <property type="match status" value="1"/>
</dbReference>
<dbReference type="PANTHER" id="PTHR40465:SF1">
    <property type="entry name" value="DUF6534 DOMAIN-CONTAINING PROTEIN"/>
    <property type="match status" value="1"/>
</dbReference>
<feature type="transmembrane region" description="Helical" evidence="2">
    <location>
        <begin position="122"/>
        <end position="143"/>
    </location>
</feature>
<dbReference type="Proteomes" id="UP000521872">
    <property type="component" value="Unassembled WGS sequence"/>
</dbReference>
<feature type="domain" description="DUF6534" evidence="3">
    <location>
        <begin position="165"/>
        <end position="253"/>
    </location>
</feature>
<protein>
    <recommendedName>
        <fullName evidence="3">DUF6534 domain-containing protein</fullName>
    </recommendedName>
</protein>
<keyword evidence="2" id="KW-1133">Transmembrane helix</keyword>
<organism evidence="4 5">
    <name type="scientific">Agrocybe pediades</name>
    <dbReference type="NCBI Taxonomy" id="84607"/>
    <lineage>
        <taxon>Eukaryota</taxon>
        <taxon>Fungi</taxon>
        <taxon>Dikarya</taxon>
        <taxon>Basidiomycota</taxon>
        <taxon>Agaricomycotina</taxon>
        <taxon>Agaricomycetes</taxon>
        <taxon>Agaricomycetidae</taxon>
        <taxon>Agaricales</taxon>
        <taxon>Agaricineae</taxon>
        <taxon>Strophariaceae</taxon>
        <taxon>Agrocybe</taxon>
    </lineage>
</organism>
<dbReference type="AlphaFoldDB" id="A0A8H4VPG8"/>
<accession>A0A8H4VPG8</accession>
<gene>
    <name evidence="4" type="ORF">D9613_006440</name>
</gene>
<feature type="transmembrane region" description="Helical" evidence="2">
    <location>
        <begin position="91"/>
        <end position="110"/>
    </location>
</feature>
<feature type="transmembrane region" description="Helical" evidence="2">
    <location>
        <begin position="155"/>
        <end position="180"/>
    </location>
</feature>
<sequence>MTQTVDNTLGAGFVGDVLASILFGLSCIQSYYYFINYPKDSLRQKSVVVVLMIANAIQLAISSHGMYYHLISEFHNNSALSHIVWSFKLQMAFDVFIAVSVQALYALKVLNLGGYVSRRWHLFVLFCVVVGAVLGIVFVVEVYRLSGWEDVRAISWSIAASFAVSAAIDIALAVSLCIYLKGARASFSANNPENRFKVALHYALISGCFTSIFALTAFATYLAMPGNLVFFAITLLSNKLYVNSYIAMLNSRAVNHTPHGTTESLPLEGPGSGAARVGGAASLVQLRKLKSHPVREVRSPSALESQKSKQQMSQHSIAGFDSKAKFIDEEDVMSSER</sequence>
<evidence type="ECO:0000256" key="1">
    <source>
        <dbReference type="SAM" id="MobiDB-lite"/>
    </source>
</evidence>
<dbReference type="EMBL" id="JAACJL010000030">
    <property type="protein sequence ID" value="KAF4617503.1"/>
    <property type="molecule type" value="Genomic_DNA"/>
</dbReference>
<evidence type="ECO:0000259" key="3">
    <source>
        <dbReference type="Pfam" id="PF20152"/>
    </source>
</evidence>
<reference evidence="4 5" key="1">
    <citation type="submission" date="2019-12" db="EMBL/GenBank/DDBJ databases">
        <authorList>
            <person name="Floudas D."/>
            <person name="Bentzer J."/>
            <person name="Ahren D."/>
            <person name="Johansson T."/>
            <person name="Persson P."/>
            <person name="Tunlid A."/>
        </authorList>
    </citation>
    <scope>NUCLEOTIDE SEQUENCE [LARGE SCALE GENOMIC DNA]</scope>
    <source>
        <strain evidence="4 5">CBS 102.39</strain>
    </source>
</reference>
<keyword evidence="5" id="KW-1185">Reference proteome</keyword>
<name>A0A8H4VPG8_9AGAR</name>
<keyword evidence="2" id="KW-0472">Membrane</keyword>
<evidence type="ECO:0000313" key="5">
    <source>
        <dbReference type="Proteomes" id="UP000521872"/>
    </source>
</evidence>
<evidence type="ECO:0000313" key="4">
    <source>
        <dbReference type="EMBL" id="KAF4617503.1"/>
    </source>
</evidence>